<dbReference type="EMBL" id="HBFA01026307">
    <property type="protein sequence ID" value="CAD8676887.1"/>
    <property type="molecule type" value="Transcribed_RNA"/>
</dbReference>
<dbReference type="PANTHER" id="PTHR24098">
    <property type="entry name" value="OUTER SEGMENT 5"/>
    <property type="match status" value="1"/>
</dbReference>
<dbReference type="InterPro" id="IPR011047">
    <property type="entry name" value="Quinoprotein_ADH-like_sf"/>
</dbReference>
<dbReference type="PROSITE" id="PS50294">
    <property type="entry name" value="WD_REPEATS_REGION"/>
    <property type="match status" value="2"/>
</dbReference>
<dbReference type="Pfam" id="PF23335">
    <property type="entry name" value="Beta-prop_IFT80_2nd"/>
    <property type="match status" value="1"/>
</dbReference>
<feature type="repeat" description="WD" evidence="4">
    <location>
        <begin position="99"/>
        <end position="131"/>
    </location>
</feature>
<keyword evidence="2" id="KW-0969">Cilium</keyword>
<dbReference type="InterPro" id="IPR056456">
    <property type="entry name" value="Beta-prop_IFT80_2nd"/>
</dbReference>
<sequence length="762" mass="86069">MRLKITQSAANIHQDLVSAAGWTPTNELFSCSDDQTIYKWDMTGDAVGKVCDIESYFTDLHWYPVRNKQAAAGTDVFVVSCTDGTFKIVGKNGRLEKSVDAHKGACISLRWNHEGTALVTAGEDGLVKVWSRSGMLRSTIADAPLSVYSVAWGPDSDQVLYSSGQHLFIKPLQPSSKMLQWKAHEGVVLKVDWNPINNLLVSGAEDCRYKVWDSFGRLLFQSSPLEYPVTSVSWCPDGELFAAGSFNQLRLCHKTGWTYAKNRTETGSVLNIGWTTDGTQLACSGGNGAVCFAQIIDRTVEWDRLIATVEENHRIKIHDILSENDEDLDFRDRVIKMSLGYKYLVVATATQCCIYNTSNWNTPHIFDLKETVNLILQCEKKFLMVDNFNGITVYSYEGRQLCNPKFQGLRTEFLNSESITLSDDTLAVIDRSDAKGAAVRLFESATGKQIGEPITHTLEITDLALNQCGPNTERKLCFIDRNRDLYITPVLKPQLMKMGTMCDSAVWNDQTDMLATMIDQKLVVWYFPTCLFVDKDLVPLTKFVKEGSEFGKVPKIAYFHGSRATIRRSDGALVTANVGQYPLLLYDYYSALQWNKAIRLCRHVKDDSLWACLAAMAVHQKDLNTAEVAFAAINEMDKLQYVNHIKSIPTEEARAAELALFRRRPEEAEAILLQAGLVYRAIKMNVRLFAWERALELAVNYRTHVDTVMWHRQRYLTGAHREETLAKFQQYASSVQIDEEAIRAKIQQEKEKELSRPGARRL</sequence>
<dbReference type="PANTHER" id="PTHR24098:SF0">
    <property type="entry name" value="OUTER SEGMENT 5"/>
    <property type="match status" value="1"/>
</dbReference>
<accession>A0A7S0RGA6</accession>
<evidence type="ECO:0000259" key="5">
    <source>
        <dbReference type="Pfam" id="PF23335"/>
    </source>
</evidence>
<dbReference type="Pfam" id="PF23387">
    <property type="entry name" value="TPR_IFT80_172"/>
    <property type="match status" value="1"/>
</dbReference>
<evidence type="ECO:0000256" key="2">
    <source>
        <dbReference type="ARBA" id="ARBA00023069"/>
    </source>
</evidence>
<reference evidence="7" key="1">
    <citation type="submission" date="2021-01" db="EMBL/GenBank/DDBJ databases">
        <authorList>
            <person name="Corre E."/>
            <person name="Pelletier E."/>
            <person name="Niang G."/>
            <person name="Scheremetjew M."/>
            <person name="Finn R."/>
            <person name="Kale V."/>
            <person name="Holt S."/>
            <person name="Cochrane G."/>
            <person name="Meng A."/>
            <person name="Brown T."/>
            <person name="Cohen L."/>
        </authorList>
    </citation>
    <scope>NUCLEOTIDE SEQUENCE</scope>
    <source>
        <strain evidence="7">CCMP722</strain>
    </source>
</reference>
<feature type="repeat" description="WD" evidence="4">
    <location>
        <begin position="181"/>
        <end position="213"/>
    </location>
</feature>
<proteinExistence type="predicted"/>
<dbReference type="GO" id="GO:0005929">
    <property type="term" value="C:cilium"/>
    <property type="evidence" value="ECO:0007669"/>
    <property type="project" value="UniProtKB-SubCell"/>
</dbReference>
<evidence type="ECO:0008006" key="8">
    <source>
        <dbReference type="Google" id="ProtNLM"/>
    </source>
</evidence>
<dbReference type="InterPro" id="IPR036322">
    <property type="entry name" value="WD40_repeat_dom_sf"/>
</dbReference>
<evidence type="ECO:0000313" key="7">
    <source>
        <dbReference type="EMBL" id="CAD8676887.1"/>
    </source>
</evidence>
<dbReference type="AlphaFoldDB" id="A0A7S0RGA6"/>
<dbReference type="FunFam" id="1.25.40.470:FF:000007">
    <property type="entry name" value="Intraflagellar transport 80 homolog (Chlamydomonas)"/>
    <property type="match status" value="1"/>
</dbReference>
<evidence type="ECO:0000256" key="3">
    <source>
        <dbReference type="ARBA" id="ARBA00023273"/>
    </source>
</evidence>
<dbReference type="GO" id="GO:0060271">
    <property type="term" value="P:cilium assembly"/>
    <property type="evidence" value="ECO:0007669"/>
    <property type="project" value="TreeGrafter"/>
</dbReference>
<dbReference type="Pfam" id="PF00400">
    <property type="entry name" value="WD40"/>
    <property type="match status" value="4"/>
</dbReference>
<dbReference type="InterPro" id="IPR001680">
    <property type="entry name" value="WD40_rpt"/>
</dbReference>
<dbReference type="PROSITE" id="PS50082">
    <property type="entry name" value="WD_REPEATS_2"/>
    <property type="match status" value="2"/>
</dbReference>
<dbReference type="SUPFAM" id="SSF50978">
    <property type="entry name" value="WD40 repeat-like"/>
    <property type="match status" value="1"/>
</dbReference>
<dbReference type="InterPro" id="IPR056157">
    <property type="entry name" value="TPR_IFT80_172_dom"/>
</dbReference>
<dbReference type="FunFam" id="2.130.10.10:FF:000463">
    <property type="entry name" value="intraflagellar transport protein 80 homolog"/>
    <property type="match status" value="1"/>
</dbReference>
<keyword evidence="3" id="KW-0966">Cell projection</keyword>
<dbReference type="GO" id="GO:0030992">
    <property type="term" value="C:intraciliary transport particle B"/>
    <property type="evidence" value="ECO:0007669"/>
    <property type="project" value="TreeGrafter"/>
</dbReference>
<feature type="domain" description="IFT80 second beta-propeller" evidence="5">
    <location>
        <begin position="297"/>
        <end position="580"/>
    </location>
</feature>
<comment type="subcellular location">
    <subcellularLocation>
        <location evidence="1">Cell projection</location>
        <location evidence="1">Cilium</location>
    </subcellularLocation>
</comment>
<keyword evidence="4" id="KW-0853">WD repeat</keyword>
<gene>
    <name evidence="7" type="ORF">POBO1169_LOCUS13366</name>
</gene>
<feature type="domain" description="IFT80/172/WDR35 TPR" evidence="6">
    <location>
        <begin position="609"/>
        <end position="753"/>
    </location>
</feature>
<evidence type="ECO:0000256" key="1">
    <source>
        <dbReference type="ARBA" id="ARBA00004138"/>
    </source>
</evidence>
<organism evidence="7">
    <name type="scientific">Pyramimonas obovata</name>
    <dbReference type="NCBI Taxonomy" id="1411642"/>
    <lineage>
        <taxon>Eukaryota</taxon>
        <taxon>Viridiplantae</taxon>
        <taxon>Chlorophyta</taxon>
        <taxon>Pyramimonadophyceae</taxon>
        <taxon>Pyramimonadales</taxon>
        <taxon>Pyramimonadaceae</taxon>
        <taxon>Pyramimonas</taxon>
        <taxon>Pyramimonas incertae sedis</taxon>
    </lineage>
</organism>
<dbReference type="InterPro" id="IPR015943">
    <property type="entry name" value="WD40/YVTN_repeat-like_dom_sf"/>
</dbReference>
<protein>
    <recommendedName>
        <fullName evidence="8">Intraflagellar transport protein 80 homolog</fullName>
    </recommendedName>
</protein>
<evidence type="ECO:0000256" key="4">
    <source>
        <dbReference type="PROSITE-ProRule" id="PRU00221"/>
    </source>
</evidence>
<dbReference type="Gene3D" id="2.130.10.10">
    <property type="entry name" value="YVTN repeat-like/Quinoprotein amine dehydrogenase"/>
    <property type="match status" value="2"/>
</dbReference>
<evidence type="ECO:0000259" key="6">
    <source>
        <dbReference type="Pfam" id="PF23387"/>
    </source>
</evidence>
<dbReference type="Gene3D" id="1.25.40.470">
    <property type="match status" value="1"/>
</dbReference>
<dbReference type="SMART" id="SM00320">
    <property type="entry name" value="WD40"/>
    <property type="match status" value="6"/>
</dbReference>
<dbReference type="SUPFAM" id="SSF50998">
    <property type="entry name" value="Quinoprotein alcohol dehydrogenase-like"/>
    <property type="match status" value="1"/>
</dbReference>
<name>A0A7S0RGA6_9CHLO</name>